<comment type="caution">
    <text evidence="5">The sequence shown here is derived from an EMBL/GenBank/DDBJ whole genome shotgun (WGS) entry which is preliminary data.</text>
</comment>
<dbReference type="InterPro" id="IPR036397">
    <property type="entry name" value="RNaseH_sf"/>
</dbReference>
<evidence type="ECO:0000259" key="4">
    <source>
        <dbReference type="PROSITE" id="PS50002"/>
    </source>
</evidence>
<evidence type="ECO:0000256" key="1">
    <source>
        <dbReference type="ARBA" id="ARBA00022443"/>
    </source>
</evidence>
<dbReference type="InterPro" id="IPR001452">
    <property type="entry name" value="SH3_domain"/>
</dbReference>
<keyword evidence="1 2" id="KW-0728">SH3 domain</keyword>
<dbReference type="Gene3D" id="2.30.30.40">
    <property type="entry name" value="SH3 Domains"/>
    <property type="match status" value="1"/>
</dbReference>
<dbReference type="Gene3D" id="3.30.420.10">
    <property type="entry name" value="Ribonuclease H-like superfamily/Ribonuclease H"/>
    <property type="match status" value="1"/>
</dbReference>
<gene>
    <name evidence="5" type="ORF">FJT64_023948</name>
</gene>
<evidence type="ECO:0000256" key="3">
    <source>
        <dbReference type="SAM" id="MobiDB-lite"/>
    </source>
</evidence>
<dbReference type="SUPFAM" id="SSF53098">
    <property type="entry name" value="Ribonuclease H-like"/>
    <property type="match status" value="1"/>
</dbReference>
<dbReference type="InterPro" id="IPR036028">
    <property type="entry name" value="SH3-like_dom_sf"/>
</dbReference>
<proteinExistence type="predicted"/>
<dbReference type="InterPro" id="IPR012337">
    <property type="entry name" value="RNaseH-like_sf"/>
</dbReference>
<dbReference type="OrthoDB" id="3175255at2759"/>
<accession>A0A6A4WE05</accession>
<feature type="domain" description="SH3" evidence="4">
    <location>
        <begin position="175"/>
        <end position="241"/>
    </location>
</feature>
<protein>
    <recommendedName>
        <fullName evidence="4">SH3 domain-containing protein</fullName>
    </recommendedName>
</protein>
<dbReference type="EMBL" id="VIIS01000864">
    <property type="protein sequence ID" value="KAF0304213.1"/>
    <property type="molecule type" value="Genomic_DNA"/>
</dbReference>
<dbReference type="Proteomes" id="UP000440578">
    <property type="component" value="Unassembled WGS sequence"/>
</dbReference>
<evidence type="ECO:0000313" key="5">
    <source>
        <dbReference type="EMBL" id="KAF0304213.1"/>
    </source>
</evidence>
<dbReference type="PROSITE" id="PS50002">
    <property type="entry name" value="SH3"/>
    <property type="match status" value="1"/>
</dbReference>
<feature type="region of interest" description="Disordered" evidence="3">
    <location>
        <begin position="272"/>
        <end position="292"/>
    </location>
</feature>
<name>A0A6A4WE05_AMPAM</name>
<dbReference type="Pfam" id="PF14604">
    <property type="entry name" value="SH3_9"/>
    <property type="match status" value="1"/>
</dbReference>
<organism evidence="5 6">
    <name type="scientific">Amphibalanus amphitrite</name>
    <name type="common">Striped barnacle</name>
    <name type="synonym">Balanus amphitrite</name>
    <dbReference type="NCBI Taxonomy" id="1232801"/>
    <lineage>
        <taxon>Eukaryota</taxon>
        <taxon>Metazoa</taxon>
        <taxon>Ecdysozoa</taxon>
        <taxon>Arthropoda</taxon>
        <taxon>Crustacea</taxon>
        <taxon>Multicrustacea</taxon>
        <taxon>Cirripedia</taxon>
        <taxon>Thoracica</taxon>
        <taxon>Thoracicalcarea</taxon>
        <taxon>Balanomorpha</taxon>
        <taxon>Balanoidea</taxon>
        <taxon>Balanidae</taxon>
        <taxon>Amphibalaninae</taxon>
        <taxon>Amphibalanus</taxon>
    </lineage>
</organism>
<dbReference type="GO" id="GO:0003676">
    <property type="term" value="F:nucleic acid binding"/>
    <property type="evidence" value="ECO:0007669"/>
    <property type="project" value="InterPro"/>
</dbReference>
<evidence type="ECO:0000256" key="2">
    <source>
        <dbReference type="PROSITE-ProRule" id="PRU00192"/>
    </source>
</evidence>
<sequence>MGSAFYSCDPPWLGHRGGITFRVDLPVATRRSDPPAVRREAALRAIAELPHPDVTIWSDGSARGGRNRAAQALIQFHHLNREETVRAPAGAVCSSLRAELTAMREAFAAVAGLEDGELASTKSVRLLTDSRSGLQLLGRGPANQTMALAAEVWRLLSAEHPRRERHRDGAPAAMSAGTYVRAVYPFTAGESTDLSLSAGDVIRIGPQPIAGADTSAWLHGQNVFSLASGYFPRSHVHVMDEAEVSGLIHGPPRGRWSGGRGRPAPIQPDECRELNNDSGYVGSPLKDADGTI</sequence>
<reference evidence="5 6" key="1">
    <citation type="submission" date="2019-07" db="EMBL/GenBank/DDBJ databases">
        <title>Draft genome assembly of a fouling barnacle, Amphibalanus amphitrite (Darwin, 1854): The first reference genome for Thecostraca.</title>
        <authorList>
            <person name="Kim W."/>
        </authorList>
    </citation>
    <scope>NUCLEOTIDE SEQUENCE [LARGE SCALE GENOMIC DNA]</scope>
    <source>
        <strain evidence="5">SNU_AA5</strain>
        <tissue evidence="5">Soma without cirri and trophi</tissue>
    </source>
</reference>
<dbReference type="SUPFAM" id="SSF50044">
    <property type="entry name" value="SH3-domain"/>
    <property type="match status" value="1"/>
</dbReference>
<evidence type="ECO:0000313" key="6">
    <source>
        <dbReference type="Proteomes" id="UP000440578"/>
    </source>
</evidence>
<dbReference type="AlphaFoldDB" id="A0A6A4WE05"/>
<dbReference type="SMART" id="SM00326">
    <property type="entry name" value="SH3"/>
    <property type="match status" value="1"/>
</dbReference>
<keyword evidence="6" id="KW-1185">Reference proteome</keyword>